<dbReference type="InterPro" id="IPR007922">
    <property type="entry name" value="DciA-like"/>
</dbReference>
<feature type="compositionally biased region" description="Basic and acidic residues" evidence="1">
    <location>
        <begin position="56"/>
        <end position="65"/>
    </location>
</feature>
<feature type="region of interest" description="Disordered" evidence="1">
    <location>
        <begin position="1"/>
        <end position="78"/>
    </location>
</feature>
<protein>
    <recommendedName>
        <fullName evidence="4">DUF721 domain-containing protein</fullName>
    </recommendedName>
</protein>
<dbReference type="RefSeq" id="WP_286214491.1">
    <property type="nucleotide sequence ID" value="NZ_AP027736.1"/>
</dbReference>
<sequence>MTDNHGDDATHARTSDVPDPLVPADAAKLARDAMERARQAARARGARRTSANQGRRQREERKRGSEPYGGGRDPQPMSDAVQTLLRRMGWTEQIEVSSVTARWREVIGDRIADHCEPLGFEDGILTVKASSTAWATQLQMMAGQIRHRINEEFGRDIVRELKVLGPTARSWTKGPRTVRGRGPRDTYG</sequence>
<dbReference type="PANTHER" id="PTHR36456:SF1">
    <property type="entry name" value="UPF0232 PROTEIN SCO3875"/>
    <property type="match status" value="1"/>
</dbReference>
<feature type="compositionally biased region" description="Basic and acidic residues" evidence="1">
    <location>
        <begin position="28"/>
        <end position="38"/>
    </location>
</feature>
<feature type="compositionally biased region" description="Basic and acidic residues" evidence="1">
    <location>
        <begin position="1"/>
        <end position="16"/>
    </location>
</feature>
<comment type="caution">
    <text evidence="2">The sequence shown here is derived from an EMBL/GenBank/DDBJ whole genome shotgun (WGS) entry which is preliminary data.</text>
</comment>
<evidence type="ECO:0000313" key="2">
    <source>
        <dbReference type="EMBL" id="GAA5518512.1"/>
    </source>
</evidence>
<dbReference type="Proteomes" id="UP001426770">
    <property type="component" value="Unassembled WGS sequence"/>
</dbReference>
<dbReference type="PANTHER" id="PTHR36456">
    <property type="entry name" value="UPF0232 PROTEIN SCO3875"/>
    <property type="match status" value="1"/>
</dbReference>
<gene>
    <name evidence="2" type="ORF">Lsed01_00939</name>
</gene>
<accession>A0ABP9WFB9</accession>
<proteinExistence type="predicted"/>
<evidence type="ECO:0000256" key="1">
    <source>
        <dbReference type="SAM" id="MobiDB-lite"/>
    </source>
</evidence>
<name>A0ABP9WFB9_9MICO</name>
<evidence type="ECO:0000313" key="3">
    <source>
        <dbReference type="Proteomes" id="UP001426770"/>
    </source>
</evidence>
<feature type="region of interest" description="Disordered" evidence="1">
    <location>
        <begin position="169"/>
        <end position="188"/>
    </location>
</feature>
<evidence type="ECO:0008006" key="4">
    <source>
        <dbReference type="Google" id="ProtNLM"/>
    </source>
</evidence>
<reference evidence="2 3" key="1">
    <citation type="submission" date="2024-02" db="EMBL/GenBank/DDBJ databases">
        <title>Lysinimicrobium sediminis NBRC 112286.</title>
        <authorList>
            <person name="Ichikawa N."/>
            <person name="Katano-Makiyama Y."/>
            <person name="Hidaka K."/>
        </authorList>
    </citation>
    <scope>NUCLEOTIDE SEQUENCE [LARGE SCALE GENOMIC DNA]</scope>
    <source>
        <strain evidence="2 3">NBRC 112286</strain>
    </source>
</reference>
<keyword evidence="3" id="KW-1185">Reference proteome</keyword>
<organism evidence="2 3">
    <name type="scientific">Demequina sediminis</name>
    <dbReference type="NCBI Taxonomy" id="1930058"/>
    <lineage>
        <taxon>Bacteria</taxon>
        <taxon>Bacillati</taxon>
        <taxon>Actinomycetota</taxon>
        <taxon>Actinomycetes</taxon>
        <taxon>Micrococcales</taxon>
        <taxon>Demequinaceae</taxon>
        <taxon>Demequina</taxon>
    </lineage>
</organism>
<dbReference type="Pfam" id="PF05258">
    <property type="entry name" value="DciA"/>
    <property type="match status" value="1"/>
</dbReference>
<dbReference type="EMBL" id="BAABRR010000004">
    <property type="protein sequence ID" value="GAA5518512.1"/>
    <property type="molecule type" value="Genomic_DNA"/>
</dbReference>